<gene>
    <name evidence="2" type="ORF">CCHLO57077_00000257</name>
</gene>
<feature type="region of interest" description="Disordered" evidence="1">
    <location>
        <begin position="36"/>
        <end position="57"/>
    </location>
</feature>
<dbReference type="Proteomes" id="UP001160390">
    <property type="component" value="Unassembled WGS sequence"/>
</dbReference>
<evidence type="ECO:0000256" key="1">
    <source>
        <dbReference type="SAM" id="MobiDB-lite"/>
    </source>
</evidence>
<dbReference type="EMBL" id="CABFNP030001245">
    <property type="protein sequence ID" value="CAI6093193.1"/>
    <property type="molecule type" value="Genomic_DNA"/>
</dbReference>
<reference evidence="2" key="1">
    <citation type="submission" date="2023-01" db="EMBL/GenBank/DDBJ databases">
        <authorList>
            <person name="Piombo E."/>
        </authorList>
    </citation>
    <scope>NUCLEOTIDE SEQUENCE</scope>
</reference>
<sequence>MRLLRMLGGELRVPDDGLCAKARDVITGRAPVRTLGQHKRASKLPTGRVDGVGASRATEPRHPVARIEWLVAAIVIVRECFRALEEEVPNPLNA</sequence>
<keyword evidence="3" id="KW-1185">Reference proteome</keyword>
<proteinExistence type="predicted"/>
<protein>
    <submittedName>
        <fullName evidence="2">Uncharacterized protein</fullName>
    </submittedName>
</protein>
<accession>A0AA35MA22</accession>
<dbReference type="AlphaFoldDB" id="A0AA35MA22"/>
<name>A0AA35MA22_9HYPO</name>
<organism evidence="2 3">
    <name type="scientific">Clonostachys chloroleuca</name>
    <dbReference type="NCBI Taxonomy" id="1926264"/>
    <lineage>
        <taxon>Eukaryota</taxon>
        <taxon>Fungi</taxon>
        <taxon>Dikarya</taxon>
        <taxon>Ascomycota</taxon>
        <taxon>Pezizomycotina</taxon>
        <taxon>Sordariomycetes</taxon>
        <taxon>Hypocreomycetidae</taxon>
        <taxon>Hypocreales</taxon>
        <taxon>Bionectriaceae</taxon>
        <taxon>Clonostachys</taxon>
    </lineage>
</organism>
<evidence type="ECO:0000313" key="2">
    <source>
        <dbReference type="EMBL" id="CAI6093193.1"/>
    </source>
</evidence>
<evidence type="ECO:0000313" key="3">
    <source>
        <dbReference type="Proteomes" id="UP001160390"/>
    </source>
</evidence>
<comment type="caution">
    <text evidence="2">The sequence shown here is derived from an EMBL/GenBank/DDBJ whole genome shotgun (WGS) entry which is preliminary data.</text>
</comment>